<comment type="caution">
    <text evidence="1">The sequence shown here is derived from an EMBL/GenBank/DDBJ whole genome shotgun (WGS) entry which is preliminary data.</text>
</comment>
<organism evidence="1">
    <name type="scientific">marine sediment metagenome</name>
    <dbReference type="NCBI Taxonomy" id="412755"/>
    <lineage>
        <taxon>unclassified sequences</taxon>
        <taxon>metagenomes</taxon>
        <taxon>ecological metagenomes</taxon>
    </lineage>
</organism>
<evidence type="ECO:0000313" key="1">
    <source>
        <dbReference type="EMBL" id="GAI30250.1"/>
    </source>
</evidence>
<accession>X1NTX7</accession>
<sequence length="60" mass="6561">AAESNDNYVVKGSEGEVLIPAIEDVVKSIDLNKGCIIIEPIEGLLSLNQKTTNKRSRHIQ</sequence>
<evidence type="ECO:0008006" key="2">
    <source>
        <dbReference type="Google" id="ProtNLM"/>
    </source>
</evidence>
<dbReference type="InterPro" id="IPR011033">
    <property type="entry name" value="PRC_barrel-like_sf"/>
</dbReference>
<dbReference type="AlphaFoldDB" id="X1NTX7"/>
<dbReference type="SUPFAM" id="SSF50346">
    <property type="entry name" value="PRC-barrel domain"/>
    <property type="match status" value="1"/>
</dbReference>
<proteinExistence type="predicted"/>
<name>X1NTX7_9ZZZZ</name>
<feature type="non-terminal residue" evidence="1">
    <location>
        <position position="1"/>
    </location>
</feature>
<protein>
    <recommendedName>
        <fullName evidence="2">PRC-barrel domain-containing protein</fullName>
    </recommendedName>
</protein>
<reference evidence="1" key="1">
    <citation type="journal article" date="2014" name="Front. Microbiol.">
        <title>High frequency of phylogenetically diverse reductive dehalogenase-homologous genes in deep subseafloor sedimentary metagenomes.</title>
        <authorList>
            <person name="Kawai M."/>
            <person name="Futagami T."/>
            <person name="Toyoda A."/>
            <person name="Takaki Y."/>
            <person name="Nishi S."/>
            <person name="Hori S."/>
            <person name="Arai W."/>
            <person name="Tsubouchi T."/>
            <person name="Morono Y."/>
            <person name="Uchiyama I."/>
            <person name="Ito T."/>
            <person name="Fujiyama A."/>
            <person name="Inagaki F."/>
            <person name="Takami H."/>
        </authorList>
    </citation>
    <scope>NUCLEOTIDE SEQUENCE</scope>
    <source>
        <strain evidence="1">Expedition CK06-06</strain>
    </source>
</reference>
<dbReference type="Gene3D" id="2.30.30.240">
    <property type="entry name" value="PRC-barrel domain"/>
    <property type="match status" value="1"/>
</dbReference>
<dbReference type="EMBL" id="BARV01016726">
    <property type="protein sequence ID" value="GAI30250.1"/>
    <property type="molecule type" value="Genomic_DNA"/>
</dbReference>
<gene>
    <name evidence="1" type="ORF">S06H3_28630</name>
</gene>